<feature type="signal peptide" evidence="7">
    <location>
        <begin position="1"/>
        <end position="35"/>
    </location>
</feature>
<feature type="compositionally biased region" description="Polar residues" evidence="5">
    <location>
        <begin position="573"/>
        <end position="582"/>
    </location>
</feature>
<feature type="region of interest" description="Disordered" evidence="5">
    <location>
        <begin position="807"/>
        <end position="844"/>
    </location>
</feature>
<dbReference type="EMBL" id="KV878686">
    <property type="protein sequence ID" value="OJJ70726.1"/>
    <property type="molecule type" value="Genomic_DNA"/>
</dbReference>
<evidence type="ECO:0000313" key="8">
    <source>
        <dbReference type="EMBL" id="OJJ70726.1"/>
    </source>
</evidence>
<evidence type="ECO:0000256" key="2">
    <source>
        <dbReference type="ARBA" id="ARBA00022692"/>
    </source>
</evidence>
<feature type="region of interest" description="Disordered" evidence="5">
    <location>
        <begin position="562"/>
        <end position="584"/>
    </location>
</feature>
<keyword evidence="2 6" id="KW-0812">Transmembrane</keyword>
<feature type="chain" id="PRO_5012634796" description="Galactose oxidase" evidence="7">
    <location>
        <begin position="36"/>
        <end position="950"/>
    </location>
</feature>
<dbReference type="InterPro" id="IPR015915">
    <property type="entry name" value="Kelch-typ_b-propeller"/>
</dbReference>
<evidence type="ECO:0000256" key="5">
    <source>
        <dbReference type="SAM" id="MobiDB-lite"/>
    </source>
</evidence>
<comment type="subcellular location">
    <subcellularLocation>
        <location evidence="1">Membrane</location>
        <topology evidence="1">Single-pass membrane protein</topology>
    </subcellularLocation>
</comment>
<dbReference type="STRING" id="767769.A0A1L9UGC3"/>
<feature type="region of interest" description="Disordered" evidence="5">
    <location>
        <begin position="768"/>
        <end position="789"/>
    </location>
</feature>
<dbReference type="PANTHER" id="PTHR15549:SF27">
    <property type="entry name" value="CHITIN-BINDING TYPE-1 DOMAIN-CONTAINING PROTEIN"/>
    <property type="match status" value="1"/>
</dbReference>
<accession>A0A1L9UGC3</accession>
<evidence type="ECO:0000256" key="3">
    <source>
        <dbReference type="ARBA" id="ARBA00022989"/>
    </source>
</evidence>
<keyword evidence="3 6" id="KW-1133">Transmembrane helix</keyword>
<keyword evidence="9" id="KW-1185">Reference proteome</keyword>
<protein>
    <recommendedName>
        <fullName evidence="10">Galactose oxidase</fullName>
    </recommendedName>
</protein>
<proteinExistence type="predicted"/>
<evidence type="ECO:0008006" key="10">
    <source>
        <dbReference type="Google" id="ProtNLM"/>
    </source>
</evidence>
<dbReference type="RefSeq" id="XP_067477974.1">
    <property type="nucleotide sequence ID" value="XM_067628419.1"/>
</dbReference>
<dbReference type="PANTHER" id="PTHR15549">
    <property type="entry name" value="PAIRED IMMUNOGLOBULIN-LIKE TYPE 2 RECEPTOR"/>
    <property type="match status" value="1"/>
</dbReference>
<keyword evidence="7" id="KW-0732">Signal</keyword>
<reference evidence="9" key="1">
    <citation type="journal article" date="2017" name="Genome Biol.">
        <title>Comparative genomics reveals high biological diversity and specific adaptations in the industrially and medically important fungal genus Aspergillus.</title>
        <authorList>
            <person name="de Vries R.P."/>
            <person name="Riley R."/>
            <person name="Wiebenga A."/>
            <person name="Aguilar-Osorio G."/>
            <person name="Amillis S."/>
            <person name="Uchima C.A."/>
            <person name="Anderluh G."/>
            <person name="Asadollahi M."/>
            <person name="Askin M."/>
            <person name="Barry K."/>
            <person name="Battaglia E."/>
            <person name="Bayram O."/>
            <person name="Benocci T."/>
            <person name="Braus-Stromeyer S.A."/>
            <person name="Caldana C."/>
            <person name="Canovas D."/>
            <person name="Cerqueira G.C."/>
            <person name="Chen F."/>
            <person name="Chen W."/>
            <person name="Choi C."/>
            <person name="Clum A."/>
            <person name="Dos Santos R.A."/>
            <person name="Damasio A.R."/>
            <person name="Diallinas G."/>
            <person name="Emri T."/>
            <person name="Fekete E."/>
            <person name="Flipphi M."/>
            <person name="Freyberg S."/>
            <person name="Gallo A."/>
            <person name="Gournas C."/>
            <person name="Habgood R."/>
            <person name="Hainaut M."/>
            <person name="Harispe M.L."/>
            <person name="Henrissat B."/>
            <person name="Hilden K.S."/>
            <person name="Hope R."/>
            <person name="Hossain A."/>
            <person name="Karabika E."/>
            <person name="Karaffa L."/>
            <person name="Karanyi Z."/>
            <person name="Krasevec N."/>
            <person name="Kuo A."/>
            <person name="Kusch H."/>
            <person name="LaButti K."/>
            <person name="Lagendijk E.L."/>
            <person name="Lapidus A."/>
            <person name="Levasseur A."/>
            <person name="Lindquist E."/>
            <person name="Lipzen A."/>
            <person name="Logrieco A.F."/>
            <person name="MacCabe A."/>
            <person name="Maekelae M.R."/>
            <person name="Malavazi I."/>
            <person name="Melin P."/>
            <person name="Meyer V."/>
            <person name="Mielnichuk N."/>
            <person name="Miskei M."/>
            <person name="Molnar A.P."/>
            <person name="Mule G."/>
            <person name="Ngan C.Y."/>
            <person name="Orejas M."/>
            <person name="Orosz E."/>
            <person name="Ouedraogo J.P."/>
            <person name="Overkamp K.M."/>
            <person name="Park H.-S."/>
            <person name="Perrone G."/>
            <person name="Piumi F."/>
            <person name="Punt P.J."/>
            <person name="Ram A.F."/>
            <person name="Ramon A."/>
            <person name="Rauscher S."/>
            <person name="Record E."/>
            <person name="Riano-Pachon D.M."/>
            <person name="Robert V."/>
            <person name="Roehrig J."/>
            <person name="Ruller R."/>
            <person name="Salamov A."/>
            <person name="Salih N.S."/>
            <person name="Samson R.A."/>
            <person name="Sandor E."/>
            <person name="Sanguinetti M."/>
            <person name="Schuetze T."/>
            <person name="Sepcic K."/>
            <person name="Shelest E."/>
            <person name="Sherlock G."/>
            <person name="Sophianopoulou V."/>
            <person name="Squina F.M."/>
            <person name="Sun H."/>
            <person name="Susca A."/>
            <person name="Todd R.B."/>
            <person name="Tsang A."/>
            <person name="Unkles S.E."/>
            <person name="van de Wiele N."/>
            <person name="van Rossen-Uffink D."/>
            <person name="Oliveira J.V."/>
            <person name="Vesth T.C."/>
            <person name="Visser J."/>
            <person name="Yu J.-H."/>
            <person name="Zhou M."/>
            <person name="Andersen M.R."/>
            <person name="Archer D.B."/>
            <person name="Baker S.E."/>
            <person name="Benoit I."/>
            <person name="Brakhage A.A."/>
            <person name="Braus G.H."/>
            <person name="Fischer R."/>
            <person name="Frisvad J.C."/>
            <person name="Goldman G.H."/>
            <person name="Houbraken J."/>
            <person name="Oakley B."/>
            <person name="Pocsi I."/>
            <person name="Scazzocchio C."/>
            <person name="Seiboth B."/>
            <person name="vanKuyk P.A."/>
            <person name="Wortman J."/>
            <person name="Dyer P.S."/>
            <person name="Grigoriev I.V."/>
        </authorList>
    </citation>
    <scope>NUCLEOTIDE SEQUENCE [LARGE SCALE GENOMIC DNA]</scope>
    <source>
        <strain evidence="9">CBS 101740 / IMI 381727 / IBT 21946</strain>
    </source>
</reference>
<dbReference type="InterPro" id="IPR051694">
    <property type="entry name" value="Immunoregulatory_rcpt-like"/>
</dbReference>
<organism evidence="8 9">
    <name type="scientific">Aspergillus brasiliensis (strain CBS 101740 / IMI 381727 / IBT 21946)</name>
    <dbReference type="NCBI Taxonomy" id="767769"/>
    <lineage>
        <taxon>Eukaryota</taxon>
        <taxon>Fungi</taxon>
        <taxon>Dikarya</taxon>
        <taxon>Ascomycota</taxon>
        <taxon>Pezizomycotina</taxon>
        <taxon>Eurotiomycetes</taxon>
        <taxon>Eurotiomycetidae</taxon>
        <taxon>Eurotiales</taxon>
        <taxon>Aspergillaceae</taxon>
        <taxon>Aspergillus</taxon>
        <taxon>Aspergillus subgen. Circumdati</taxon>
    </lineage>
</organism>
<evidence type="ECO:0000256" key="4">
    <source>
        <dbReference type="ARBA" id="ARBA00023136"/>
    </source>
</evidence>
<dbReference type="AlphaFoldDB" id="A0A1L9UGC3"/>
<gene>
    <name evidence="8" type="ORF">ASPBRDRAFT_633948</name>
</gene>
<feature type="compositionally biased region" description="Basic and acidic residues" evidence="5">
    <location>
        <begin position="664"/>
        <end position="679"/>
    </location>
</feature>
<dbReference type="OrthoDB" id="205993at2759"/>
<dbReference type="Proteomes" id="UP000184499">
    <property type="component" value="Unassembled WGS sequence"/>
</dbReference>
<dbReference type="GO" id="GO:0016020">
    <property type="term" value="C:membrane"/>
    <property type="evidence" value="ECO:0007669"/>
    <property type="project" value="UniProtKB-SubCell"/>
</dbReference>
<evidence type="ECO:0000313" key="9">
    <source>
        <dbReference type="Proteomes" id="UP000184499"/>
    </source>
</evidence>
<dbReference type="InterPro" id="IPR011043">
    <property type="entry name" value="Gal_Oxase/kelch_b-propeller"/>
</dbReference>
<evidence type="ECO:0000256" key="1">
    <source>
        <dbReference type="ARBA" id="ARBA00004167"/>
    </source>
</evidence>
<name>A0A1L9UGC3_ASPBC</name>
<feature type="compositionally biased region" description="Low complexity" evidence="5">
    <location>
        <begin position="680"/>
        <end position="692"/>
    </location>
</feature>
<feature type="region of interest" description="Disordered" evidence="5">
    <location>
        <begin position="649"/>
        <end position="754"/>
    </location>
</feature>
<dbReference type="OMA" id="FGGMCPF"/>
<dbReference type="GeneID" id="93580907"/>
<evidence type="ECO:0000256" key="7">
    <source>
        <dbReference type="SAM" id="SignalP"/>
    </source>
</evidence>
<feature type="transmembrane region" description="Helical" evidence="6">
    <location>
        <begin position="467"/>
        <end position="489"/>
    </location>
</feature>
<dbReference type="Gene3D" id="2.120.10.80">
    <property type="entry name" value="Kelch-type beta propeller"/>
    <property type="match status" value="1"/>
</dbReference>
<sequence>MGECLRRKHGMYRAVGAPVVPTLLVLLLFASPASTAVPYTPSQLFYSSTSNGSFAYLLQSTGTSQDASTEFITWDVSGKIDTASPSYNILMDPLPFQLDSQSPAFVPVIDQHGVIKMYVGDCQKTLDQGELWQFTPDNNSSIGDGAWSKLSVEESGSSASVDGPNYLSAGFAYASTNTSDSSVYAFGGMCPFSNASEAGWMGGANYSQSMVVLEPSGSGRTDAYDASTTGNRAPPIAEAGFTVTPLQATYAYSSSGEVRQQQDFLLIGGQTQDAFINMSQLAVFSLPQNSWSFVTVDITSTSYKTELAVREAAPVEPRSGHTAVLSPDGSKVIVYGGWVGNTSIAAQPQLAILELGDTYGGSGDWTWNILSAEDTEVTGGSGLYGHGATMLPGGVMMVAGGYTIPQSSSSSSSSSKRAVKQSQANSQVYLYNITSEKWVTSYQNPDSIASQQDSSHSGSSKTWKTGVGVGVGLGVPVVAGLAILLFFLWKRRQKRRVRDQELRKLALGAERAHFWGQGEPFMASSIHKPSMQEAEVRNDYPWLGNSGFGRPFSWQDTGDAVAESTGLLGDPSPTKTGRSSLSARMYRPPTQYSEYRRSDATGDIHPIDEREEDEAKDAVGVSTQKPFDNFRAESTIMTPLSTTVCGDSYAAGSAGPSDYMAEIGYDRDMPSSPDKDERTSSNLSDSSTSAKSIAQPRMANFSYPASQPSSGRQSPQKSVTISIPSREPARSRPNSAAFSSEKRYSSDSYSTAQTSLSLRQAEAEHLLRDNPEPTSPLDVFPKPTTFPKQRTSEWIGNNVRRVLSLTRRRPPNDTDPTTAPLASGIDRRSTVLGPTSTSTGYGLPRRSVSASAELFKRKQGAKDWGAGNRLSRNMESQARSSRDDTALHAFLDLDPDSDDDWDVEGAAEGRRVQVTFTVPKEKLRVVNATAGELDTFSEKSVSRSNSDATK</sequence>
<dbReference type="SUPFAM" id="SSF50965">
    <property type="entry name" value="Galactose oxidase, central domain"/>
    <property type="match status" value="1"/>
</dbReference>
<keyword evidence="4 6" id="KW-0472">Membrane</keyword>
<evidence type="ECO:0000256" key="6">
    <source>
        <dbReference type="SAM" id="Phobius"/>
    </source>
</evidence>
<feature type="compositionally biased region" description="Polar residues" evidence="5">
    <location>
        <begin position="703"/>
        <end position="723"/>
    </location>
</feature>
<dbReference type="VEuPathDB" id="FungiDB:ASPBRDRAFT_633948"/>
<dbReference type="GO" id="GO:0071944">
    <property type="term" value="C:cell periphery"/>
    <property type="evidence" value="ECO:0007669"/>
    <property type="project" value="UniProtKB-ARBA"/>
</dbReference>